<dbReference type="Pfam" id="PF10592">
    <property type="entry name" value="AIPR"/>
    <property type="match status" value="1"/>
</dbReference>
<proteinExistence type="predicted"/>
<gene>
    <name evidence="2" type="ORF">SAMN04488563_0495</name>
</gene>
<protein>
    <submittedName>
        <fullName evidence="2">AIPR protein</fullName>
    </submittedName>
</protein>
<feature type="domain" description="Abortive phage infection protein C-terminal" evidence="1">
    <location>
        <begin position="294"/>
        <end position="521"/>
    </location>
</feature>
<keyword evidence="3" id="KW-1185">Reference proteome</keyword>
<accession>A0A1H2GGR4</accession>
<name>A0A1H2GGR4_9ACTN</name>
<dbReference type="Proteomes" id="UP000182977">
    <property type="component" value="Chromosome I"/>
</dbReference>
<dbReference type="STRING" id="419479.SAMN04488563_0495"/>
<evidence type="ECO:0000313" key="2">
    <source>
        <dbReference type="EMBL" id="SDU18896.1"/>
    </source>
</evidence>
<dbReference type="EMBL" id="LT629791">
    <property type="protein sequence ID" value="SDU18896.1"/>
    <property type="molecule type" value="Genomic_DNA"/>
</dbReference>
<reference evidence="3" key="1">
    <citation type="submission" date="2016-10" db="EMBL/GenBank/DDBJ databases">
        <authorList>
            <person name="Varghese N."/>
            <person name="Submissions S."/>
        </authorList>
    </citation>
    <scope>NUCLEOTIDE SEQUENCE [LARGE SCALE GENOMIC DNA]</scope>
    <source>
        <strain evidence="3">DSM 45079</strain>
    </source>
</reference>
<dbReference type="InterPro" id="IPR018891">
    <property type="entry name" value="AIPR_C"/>
</dbReference>
<dbReference type="AlphaFoldDB" id="A0A1H2GGR4"/>
<sequence>MPAAVAHASGDAERRPFGAWKTHHAWATLPRMVNNELVLLDQVLVQREAERTTPIAADYAFELFACEQALRERELSSEEISDGVIGGGNDGGFDGIYALLNEAVLTEDSEVLAADFVATKYPARSKLELWLVQAKREESFSETAIEKASDSARRLLNLSEAEEDLLRLYSRAVVERISLFRKALRALATRRPTVTVWFVYASRGTTSDINAKVEIKGRDLQRQLAGVITGAEAHVEFLGAVELWQRVNSVPSYTSELEFQENVTRGNGHVALVKLRDYVKFLKDEDGTLRRYIFDWNVRDYQGDVEVNREIGDSIKDVDSPEFWWLNNGITVVCSSASTVSKTYILDNVQVVNGLQTSYTIFNELSAVEETHAALDRAVLVRILVTGDDLATRDRVIRATNRQTSVPAASLRATDDIQRDIEAYFLGHGWFYDRRKNYYRNIGKSSEKIISIPLLAQAVMAMGLGRPDNSRARPSSLLKRDEDYKRVFSRSVPLPTYLWLAESQKKIDAFLLSDPSVTAQERTDLRFHVAMVAARRLVGQSVVAVGQLNSTAREKTISDADLHECLELVREAQVDFSKASGDSPDKIAKGPDFVLHLSSLKFDPLAADDGQ</sequence>
<organism evidence="2 3">
    <name type="scientific">Jiangella alkaliphila</name>
    <dbReference type="NCBI Taxonomy" id="419479"/>
    <lineage>
        <taxon>Bacteria</taxon>
        <taxon>Bacillati</taxon>
        <taxon>Actinomycetota</taxon>
        <taxon>Actinomycetes</taxon>
        <taxon>Jiangellales</taxon>
        <taxon>Jiangellaceae</taxon>
        <taxon>Jiangella</taxon>
    </lineage>
</organism>
<evidence type="ECO:0000313" key="3">
    <source>
        <dbReference type="Proteomes" id="UP000182977"/>
    </source>
</evidence>
<evidence type="ECO:0000259" key="1">
    <source>
        <dbReference type="Pfam" id="PF10592"/>
    </source>
</evidence>